<name>A0A4Y2XCH2_ARAVE</name>
<feature type="compositionally biased region" description="Basic residues" evidence="1">
    <location>
        <begin position="62"/>
        <end position="89"/>
    </location>
</feature>
<comment type="caution">
    <text evidence="2">The sequence shown here is derived from an EMBL/GenBank/DDBJ whole genome shotgun (WGS) entry which is preliminary data.</text>
</comment>
<evidence type="ECO:0000256" key="1">
    <source>
        <dbReference type="SAM" id="MobiDB-lite"/>
    </source>
</evidence>
<gene>
    <name evidence="2" type="ORF">AVEN_244209_1</name>
</gene>
<accession>A0A4Y2XCH2</accession>
<evidence type="ECO:0000313" key="3">
    <source>
        <dbReference type="Proteomes" id="UP000499080"/>
    </source>
</evidence>
<keyword evidence="3" id="KW-1185">Reference proteome</keyword>
<feature type="compositionally biased region" description="Basic and acidic residues" evidence="1">
    <location>
        <begin position="1"/>
        <end position="19"/>
    </location>
</feature>
<dbReference type="AlphaFoldDB" id="A0A4Y2XCH2"/>
<proteinExistence type="predicted"/>
<dbReference type="Proteomes" id="UP000499080">
    <property type="component" value="Unassembled WGS sequence"/>
</dbReference>
<feature type="compositionally biased region" description="Basic and acidic residues" evidence="1">
    <location>
        <begin position="100"/>
        <end position="112"/>
    </location>
</feature>
<protein>
    <submittedName>
        <fullName evidence="2">Uncharacterized protein</fullName>
    </submittedName>
</protein>
<feature type="compositionally biased region" description="Basic and acidic residues" evidence="1">
    <location>
        <begin position="47"/>
        <end position="61"/>
    </location>
</feature>
<reference evidence="2 3" key="1">
    <citation type="journal article" date="2019" name="Sci. Rep.">
        <title>Orb-weaving spider Araneus ventricosus genome elucidates the spidroin gene catalogue.</title>
        <authorList>
            <person name="Kono N."/>
            <person name="Nakamura H."/>
            <person name="Ohtoshi R."/>
            <person name="Moran D.A.P."/>
            <person name="Shinohara A."/>
            <person name="Yoshida Y."/>
            <person name="Fujiwara M."/>
            <person name="Mori M."/>
            <person name="Tomita M."/>
            <person name="Arakawa K."/>
        </authorList>
    </citation>
    <scope>NUCLEOTIDE SEQUENCE [LARGE SCALE GENOMIC DNA]</scope>
</reference>
<evidence type="ECO:0000313" key="2">
    <source>
        <dbReference type="EMBL" id="GBO46684.1"/>
    </source>
</evidence>
<organism evidence="2 3">
    <name type="scientific">Araneus ventricosus</name>
    <name type="common">Orbweaver spider</name>
    <name type="synonym">Epeira ventricosa</name>
    <dbReference type="NCBI Taxonomy" id="182803"/>
    <lineage>
        <taxon>Eukaryota</taxon>
        <taxon>Metazoa</taxon>
        <taxon>Ecdysozoa</taxon>
        <taxon>Arthropoda</taxon>
        <taxon>Chelicerata</taxon>
        <taxon>Arachnida</taxon>
        <taxon>Araneae</taxon>
        <taxon>Araneomorphae</taxon>
        <taxon>Entelegynae</taxon>
        <taxon>Araneoidea</taxon>
        <taxon>Araneidae</taxon>
        <taxon>Araneus</taxon>
    </lineage>
</organism>
<dbReference type="EMBL" id="BGPR01074484">
    <property type="protein sequence ID" value="GBO46684.1"/>
    <property type="molecule type" value="Genomic_DNA"/>
</dbReference>
<feature type="region of interest" description="Disordered" evidence="1">
    <location>
        <begin position="1"/>
        <end position="119"/>
    </location>
</feature>
<sequence length="119" mass="13831">MTCDADRTGTKKDESHSDADSTGTKETTYHMRRRPGNAQKRTNVYDADLRTGTKKTNDYTRRRTVRHKKKDERKDVRRRSYGHKKRRKHDITTPTVSGPKIHESTCDADRTGVKKKTKV</sequence>